<dbReference type="OrthoDB" id="8478611at2"/>
<dbReference type="KEGG" id="mgm:Mmc1_3749"/>
<evidence type="ECO:0008006" key="4">
    <source>
        <dbReference type="Google" id="ProtNLM"/>
    </source>
</evidence>
<keyword evidence="3" id="KW-1185">Reference proteome</keyword>
<sequence length="434" mass="45113" precursor="true">MKKGLVLGAAALATVALAPVAEAGTVSMKGYYMFRVQSVEGGLYDGDFLADTHGTGTADESANAMRHRLEVNTEFKASEKTHAHMKFRFVDGTVEGADSNVLGQAGAVAAANTVKQAWLETEAYGVALKMGNMPITLNDGILVNHDSTAFGTFLLAKSFGDVTVIAADVKVTETDVQSSTDDTDLYAVSVLGKIADVNLQLTYAHLNAGYDFAAAPSVSDNWLGLTGSGAVAGIDYTATLLYEAGADYTGGNNTNQLDKAGWLGAVRLNGKTGFGAWNAYGFYASKNFDSISDDNMVWSNTWDMGGPGGTDLLGTWATAADRGNAVRSTDPSSNLWGIGAGLTVMAGGWKIVPQLDYVAVVEKDLNNDGVVTAADGLFDSAIAGSLFASTEIDTGTTLMIGGAYGNFDKGAGFNNGVSNIDDAGFVEASIKMAF</sequence>
<proteinExistence type="predicted"/>
<dbReference type="HOGENOM" id="CLU_631346_0_0_5"/>
<dbReference type="Proteomes" id="UP000002586">
    <property type="component" value="Chromosome"/>
</dbReference>
<feature type="chain" id="PRO_5002627164" description="Porin domain-containing protein" evidence="1">
    <location>
        <begin position="24"/>
        <end position="434"/>
    </location>
</feature>
<protein>
    <recommendedName>
        <fullName evidence="4">Porin domain-containing protein</fullName>
    </recommendedName>
</protein>
<feature type="signal peptide" evidence="1">
    <location>
        <begin position="1"/>
        <end position="23"/>
    </location>
</feature>
<reference evidence="3" key="1">
    <citation type="journal article" date="2009" name="Appl. Environ. Microbiol.">
        <title>Complete genome sequence of the chemolithoautotrophic marine magnetotactic coccus strain MC-1.</title>
        <authorList>
            <person name="Schubbe S."/>
            <person name="Williams T.J."/>
            <person name="Xie G."/>
            <person name="Kiss H.E."/>
            <person name="Brettin T.S."/>
            <person name="Martinez D."/>
            <person name="Ross C.A."/>
            <person name="Schuler D."/>
            <person name="Cox B.L."/>
            <person name="Nealson K.H."/>
            <person name="Bazylinski D.A."/>
        </authorList>
    </citation>
    <scope>NUCLEOTIDE SEQUENCE [LARGE SCALE GENOMIC DNA]</scope>
    <source>
        <strain evidence="3">ATCC BAA-1437 / JCM 17883 / MC-1</strain>
    </source>
</reference>
<name>A0LE41_MAGMM</name>
<keyword evidence="1" id="KW-0732">Signal</keyword>
<accession>A0LE41</accession>
<organism evidence="2 3">
    <name type="scientific">Magnetococcus marinus (strain ATCC BAA-1437 / JCM 17883 / MC-1)</name>
    <dbReference type="NCBI Taxonomy" id="156889"/>
    <lineage>
        <taxon>Bacteria</taxon>
        <taxon>Pseudomonadati</taxon>
        <taxon>Pseudomonadota</taxon>
        <taxon>Magnetococcia</taxon>
        <taxon>Magnetococcales</taxon>
        <taxon>Magnetococcaceae</taxon>
        <taxon>Magnetococcus</taxon>
    </lineage>
</organism>
<gene>
    <name evidence="2" type="ordered locus">Mmc1_3749</name>
</gene>
<dbReference type="EMBL" id="CP000471">
    <property type="protein sequence ID" value="ABK46234.1"/>
    <property type="molecule type" value="Genomic_DNA"/>
</dbReference>
<dbReference type="RefSeq" id="WP_011715286.1">
    <property type="nucleotide sequence ID" value="NC_008576.1"/>
</dbReference>
<reference evidence="2 3" key="2">
    <citation type="journal article" date="2012" name="Int. J. Syst. Evol. Microbiol.">
        <title>Magnetococcus marinus gen. nov., sp. nov., a marine, magnetotactic bacterium that represents a novel lineage (Magnetococcaceae fam. nov.; Magnetococcales ord. nov.) at the base of the Alphaproteobacteria.</title>
        <authorList>
            <person name="Bazylinski D.A."/>
            <person name="Williams T.J."/>
            <person name="Lefevre C.T."/>
            <person name="Berg R.J."/>
            <person name="Zhang C.L."/>
            <person name="Bowser S.S."/>
            <person name="Dean A.J."/>
            <person name="Beveridge T.J."/>
        </authorList>
    </citation>
    <scope>NUCLEOTIDE SEQUENCE [LARGE SCALE GENOMIC DNA]</scope>
    <source>
        <strain evidence="3">ATCC BAA-1437 / JCM 17883 / MC-1</strain>
    </source>
</reference>
<dbReference type="AlphaFoldDB" id="A0LE41"/>
<dbReference type="STRING" id="156889.Mmc1_3749"/>
<evidence type="ECO:0000313" key="3">
    <source>
        <dbReference type="Proteomes" id="UP000002586"/>
    </source>
</evidence>
<evidence type="ECO:0000256" key="1">
    <source>
        <dbReference type="SAM" id="SignalP"/>
    </source>
</evidence>
<evidence type="ECO:0000313" key="2">
    <source>
        <dbReference type="EMBL" id="ABK46234.1"/>
    </source>
</evidence>